<reference evidence="2" key="1">
    <citation type="submission" date="2022-07" db="EMBL/GenBank/DDBJ databases">
        <title>Genome sequencing of Photobacterium atrarenae GJH2-4.</title>
        <authorList>
            <person name="Park S.-J."/>
        </authorList>
    </citation>
    <scope>NUCLEOTIDE SEQUENCE</scope>
    <source>
        <strain evidence="2">GJH2-4</strain>
    </source>
</reference>
<dbReference type="Proteomes" id="UP001057998">
    <property type="component" value="Chromosome 1"/>
</dbReference>
<dbReference type="NCBIfam" id="TIGR03502">
    <property type="entry name" value="lipase_Pla1_cef"/>
    <property type="match status" value="1"/>
</dbReference>
<dbReference type="InterPro" id="IPR029058">
    <property type="entry name" value="AB_hydrolase_fold"/>
</dbReference>
<dbReference type="SUPFAM" id="SSF53474">
    <property type="entry name" value="alpha/beta-Hydrolases"/>
    <property type="match status" value="1"/>
</dbReference>
<sequence length="821" mass="86721">MNKKMLALLIGANLALYGCDDTKISGEPTVDPAIERSLQAETKIAFDLLSDEPTLILPTFIAMDSTDGTLSSDGDSNDLSNPKVAMGKTDGWSTSQPISITFTGANLDEKTANNAFFLIKTDSPTLTKSATKQRKLTAEKGDFVIKVDGDTLKVILTKPLEPSANYMFALTDDLKDTKGNSVGMSQSYAYLKSDTPPPSPKLDKAQAYTHKIEATFAEQGLDKDKIIYSSWFTTASVGSSLSITKAVIAKTIEAVKAGGTPDLIWKGESNPNDADLSALYTMDLQITGADLKGVGLDKAMENDPILPNVVKSDADPDGSATITALKQAYATITTDTGLTVTVYKGTVNLPYFLDEDTANEGWKKTPWESATPSIAKISNVMRNGSDADKAALAQSLPGVDIAKLLTGDTTEMFDLIGLEGKLADGSQLDSERLITKYSPLPKIKAVKPVPVLVFMPDAASAPAPGAVIYQHGITSVKETSYLFAANHMAMAIAAGKTPKAIIAIDHPLHGERALDDGTVTTPATADVYMNLEYLNVARDNIRQSIIDNLGLRTSLTVMKSTAHPVLNIIDISKISFFGHSLGAITGVSTYGLGNQTLGSPTADALFNFSSGAFANPGGGIPSLLLESKTFGPTIKHSLLLGAKNAAYTADCGSALDGGACFTEFFNSLDSATQAQVNATFATFGYAAQTVLDTVDPYNTASKVSGPVYVMQALNDAVVPNQTTTFSVIGGTQPLVKQLNNQEGLAKITTSQLTVVEGIAEFNDISKAQHSSAIAPQYKDAAGNVIDSTEAINTTKEIQTEIATFSAMDGQGIIVGDRTLIQ</sequence>
<feature type="domain" description="Bacterial virulence factor lipase N-terminal" evidence="1">
    <location>
        <begin position="29"/>
        <end position="265"/>
    </location>
</feature>
<proteinExistence type="predicted"/>
<protein>
    <recommendedName>
        <fullName evidence="1">Bacterial virulence factor lipase N-terminal domain-containing protein</fullName>
    </recommendedName>
</protein>
<name>A0ABY5GCC2_9GAMM</name>
<dbReference type="PROSITE" id="PS51257">
    <property type="entry name" value="PROKAR_LIPOPROTEIN"/>
    <property type="match status" value="1"/>
</dbReference>
<dbReference type="Pfam" id="PF12262">
    <property type="entry name" value="Lipase_bact_N"/>
    <property type="match status" value="1"/>
</dbReference>
<dbReference type="InterPro" id="IPR020009">
    <property type="entry name" value="VolA/Pla-1/cef"/>
</dbReference>
<evidence type="ECO:0000259" key="1">
    <source>
        <dbReference type="Pfam" id="PF12262"/>
    </source>
</evidence>
<evidence type="ECO:0000313" key="2">
    <source>
        <dbReference type="EMBL" id="UTV26870.1"/>
    </source>
</evidence>
<dbReference type="EMBL" id="CP101508">
    <property type="protein sequence ID" value="UTV26870.1"/>
    <property type="molecule type" value="Genomic_DNA"/>
</dbReference>
<dbReference type="RefSeq" id="WP_255388078.1">
    <property type="nucleotide sequence ID" value="NZ_CP101508.1"/>
</dbReference>
<gene>
    <name evidence="2" type="ORF">NNL38_10965</name>
</gene>
<dbReference type="Gene3D" id="3.40.50.1820">
    <property type="entry name" value="alpha/beta hydrolase"/>
    <property type="match status" value="1"/>
</dbReference>
<dbReference type="InterPro" id="IPR025920">
    <property type="entry name" value="Lipase_bact_N"/>
</dbReference>
<accession>A0ABY5GCC2</accession>
<evidence type="ECO:0000313" key="3">
    <source>
        <dbReference type="Proteomes" id="UP001057998"/>
    </source>
</evidence>
<keyword evidence="3" id="KW-1185">Reference proteome</keyword>
<organism evidence="2 3">
    <name type="scientific">Photobacterium atrarenae</name>
    <dbReference type="NCBI Taxonomy" id="865757"/>
    <lineage>
        <taxon>Bacteria</taxon>
        <taxon>Pseudomonadati</taxon>
        <taxon>Pseudomonadota</taxon>
        <taxon>Gammaproteobacteria</taxon>
        <taxon>Vibrionales</taxon>
        <taxon>Vibrionaceae</taxon>
        <taxon>Photobacterium</taxon>
    </lineage>
</organism>